<dbReference type="AlphaFoldDB" id="A0AAQ3WWB7"/>
<reference evidence="2 3" key="1">
    <citation type="submission" date="2024-02" db="EMBL/GenBank/DDBJ databases">
        <title>High-quality chromosome-scale genome assembly of Pensacola bahiagrass (Paspalum notatum Flugge var. saurae).</title>
        <authorList>
            <person name="Vega J.M."/>
            <person name="Podio M."/>
            <person name="Orjuela J."/>
            <person name="Siena L.A."/>
            <person name="Pessino S.C."/>
            <person name="Combes M.C."/>
            <person name="Mariac C."/>
            <person name="Albertini E."/>
            <person name="Pupilli F."/>
            <person name="Ortiz J.P.A."/>
            <person name="Leblanc O."/>
        </authorList>
    </citation>
    <scope>NUCLEOTIDE SEQUENCE [LARGE SCALE GENOMIC DNA]</scope>
    <source>
        <strain evidence="2">R1</strain>
        <tissue evidence="2">Leaf</tissue>
    </source>
</reference>
<accession>A0AAQ3WWB7</accession>
<dbReference type="PANTHER" id="PTHR33116">
    <property type="entry name" value="REVERSE TRANSCRIPTASE ZINC-BINDING DOMAIN-CONTAINING PROTEIN-RELATED-RELATED"/>
    <property type="match status" value="1"/>
</dbReference>
<dbReference type="Proteomes" id="UP001341281">
    <property type="component" value="Chromosome 05"/>
</dbReference>
<dbReference type="InterPro" id="IPR026960">
    <property type="entry name" value="RVT-Znf"/>
</dbReference>
<sequence>MFFLCTFLRPSTLEQIDKLRKHCLWRGVDINAKSNPKVAWPMICLPKKEGGLGVLNLYSQNEALLLKYLNTFFNKMEIPWVHLVWEKHYNHGKLPGHVKKGSFWWKDVLKLLYKFKGLAAVNINGGSSCLLWEDLWLGKKLLPNFKPWKMTSNRLLWWILLTVGLLSGEMESFLLPLPICTCPDIGMFILRLNGYGRARQPKHKVYFWLLLKDRLSTRDLLRRKTMQLPTYECVLCSNRVDESVQHLFLSCSFSQLVWQSKHSLQWPRGL</sequence>
<organism evidence="2 3">
    <name type="scientific">Paspalum notatum var. saurae</name>
    <dbReference type="NCBI Taxonomy" id="547442"/>
    <lineage>
        <taxon>Eukaryota</taxon>
        <taxon>Viridiplantae</taxon>
        <taxon>Streptophyta</taxon>
        <taxon>Embryophyta</taxon>
        <taxon>Tracheophyta</taxon>
        <taxon>Spermatophyta</taxon>
        <taxon>Magnoliopsida</taxon>
        <taxon>Liliopsida</taxon>
        <taxon>Poales</taxon>
        <taxon>Poaceae</taxon>
        <taxon>PACMAD clade</taxon>
        <taxon>Panicoideae</taxon>
        <taxon>Andropogonodae</taxon>
        <taxon>Paspaleae</taxon>
        <taxon>Paspalinae</taxon>
        <taxon>Paspalum</taxon>
    </lineage>
</organism>
<evidence type="ECO:0000259" key="1">
    <source>
        <dbReference type="Pfam" id="PF13966"/>
    </source>
</evidence>
<proteinExistence type="predicted"/>
<dbReference type="PANTHER" id="PTHR33116:SF87">
    <property type="entry name" value="OS01G0158850 PROTEIN"/>
    <property type="match status" value="1"/>
</dbReference>
<evidence type="ECO:0000313" key="3">
    <source>
        <dbReference type="Proteomes" id="UP001341281"/>
    </source>
</evidence>
<name>A0AAQ3WWB7_PASNO</name>
<gene>
    <name evidence="2" type="ORF">U9M48_024674</name>
</gene>
<dbReference type="Pfam" id="PF13966">
    <property type="entry name" value="zf-RVT"/>
    <property type="match status" value="1"/>
</dbReference>
<protein>
    <recommendedName>
        <fullName evidence="1">Reverse transcriptase zinc-binding domain-containing protein</fullName>
    </recommendedName>
</protein>
<keyword evidence="3" id="KW-1185">Reference proteome</keyword>
<feature type="domain" description="Reverse transcriptase zinc-binding" evidence="1">
    <location>
        <begin position="200"/>
        <end position="258"/>
    </location>
</feature>
<dbReference type="EMBL" id="CP144749">
    <property type="protein sequence ID" value="WVZ76722.1"/>
    <property type="molecule type" value="Genomic_DNA"/>
</dbReference>
<evidence type="ECO:0000313" key="2">
    <source>
        <dbReference type="EMBL" id="WVZ76722.1"/>
    </source>
</evidence>